<dbReference type="PaxDb" id="2903-EOD33205"/>
<evidence type="ECO:0000313" key="2">
    <source>
        <dbReference type="Proteomes" id="UP000013827"/>
    </source>
</evidence>
<proteinExistence type="predicted"/>
<reference evidence="2" key="1">
    <citation type="journal article" date="2013" name="Nature">
        <title>Pan genome of the phytoplankton Emiliania underpins its global distribution.</title>
        <authorList>
            <person name="Read B.A."/>
            <person name="Kegel J."/>
            <person name="Klute M.J."/>
            <person name="Kuo A."/>
            <person name="Lefebvre S.C."/>
            <person name="Maumus F."/>
            <person name="Mayer C."/>
            <person name="Miller J."/>
            <person name="Monier A."/>
            <person name="Salamov A."/>
            <person name="Young J."/>
            <person name="Aguilar M."/>
            <person name="Claverie J.M."/>
            <person name="Frickenhaus S."/>
            <person name="Gonzalez K."/>
            <person name="Herman E.K."/>
            <person name="Lin Y.C."/>
            <person name="Napier J."/>
            <person name="Ogata H."/>
            <person name="Sarno A.F."/>
            <person name="Shmutz J."/>
            <person name="Schroeder D."/>
            <person name="de Vargas C."/>
            <person name="Verret F."/>
            <person name="von Dassow P."/>
            <person name="Valentin K."/>
            <person name="Van de Peer Y."/>
            <person name="Wheeler G."/>
            <person name="Dacks J.B."/>
            <person name="Delwiche C.F."/>
            <person name="Dyhrman S.T."/>
            <person name="Glockner G."/>
            <person name="John U."/>
            <person name="Richards T."/>
            <person name="Worden A.Z."/>
            <person name="Zhang X."/>
            <person name="Grigoriev I.V."/>
            <person name="Allen A.E."/>
            <person name="Bidle K."/>
            <person name="Borodovsky M."/>
            <person name="Bowler C."/>
            <person name="Brownlee C."/>
            <person name="Cock J.M."/>
            <person name="Elias M."/>
            <person name="Gladyshev V.N."/>
            <person name="Groth M."/>
            <person name="Guda C."/>
            <person name="Hadaegh A."/>
            <person name="Iglesias-Rodriguez M.D."/>
            <person name="Jenkins J."/>
            <person name="Jones B.M."/>
            <person name="Lawson T."/>
            <person name="Leese F."/>
            <person name="Lindquist E."/>
            <person name="Lobanov A."/>
            <person name="Lomsadze A."/>
            <person name="Malik S.B."/>
            <person name="Marsh M.E."/>
            <person name="Mackinder L."/>
            <person name="Mock T."/>
            <person name="Mueller-Roeber B."/>
            <person name="Pagarete A."/>
            <person name="Parker M."/>
            <person name="Probert I."/>
            <person name="Quesneville H."/>
            <person name="Raines C."/>
            <person name="Rensing S.A."/>
            <person name="Riano-Pachon D.M."/>
            <person name="Richier S."/>
            <person name="Rokitta S."/>
            <person name="Shiraiwa Y."/>
            <person name="Soanes D.M."/>
            <person name="van der Giezen M."/>
            <person name="Wahlund T.M."/>
            <person name="Williams B."/>
            <person name="Wilson W."/>
            <person name="Wolfe G."/>
            <person name="Wurch L.L."/>
        </authorList>
    </citation>
    <scope>NUCLEOTIDE SEQUENCE</scope>
</reference>
<organism evidence="1 2">
    <name type="scientific">Emiliania huxleyi (strain CCMP1516)</name>
    <dbReference type="NCBI Taxonomy" id="280463"/>
    <lineage>
        <taxon>Eukaryota</taxon>
        <taxon>Haptista</taxon>
        <taxon>Haptophyta</taxon>
        <taxon>Prymnesiophyceae</taxon>
        <taxon>Isochrysidales</taxon>
        <taxon>Noelaerhabdaceae</taxon>
        <taxon>Emiliania</taxon>
    </lineage>
</organism>
<dbReference type="HOGENOM" id="CLU_1386464_0_0_1"/>
<evidence type="ECO:0000313" key="1">
    <source>
        <dbReference type="EnsemblProtists" id="EOD33205"/>
    </source>
</evidence>
<accession>A0A0D3KBS0</accession>
<dbReference type="EnsemblProtists" id="EOD33205">
    <property type="protein sequence ID" value="EOD33205"/>
    <property type="gene ID" value="EMIHUDRAFT_462635"/>
</dbReference>
<keyword evidence="2" id="KW-1185">Reference proteome</keyword>
<protein>
    <submittedName>
        <fullName evidence="1">Uncharacterized protein</fullName>
    </submittedName>
</protein>
<sequence>MFCLAAASYSLAWPTLRGPLRYPSASRSAPVLAASSGPELSRLVVLSERRSSLEVEASADECAQLAERFGWAKLSWLRATATLTRFDAARRRTRVSGKMWGQLARTGADGGRRVLTVEAEPFESVYVPAGAGDGADAAIDLEADFDDEMGSGGEIDVGECVAQHFYLHVEDGALEELAEWVGSGLEADGTVVYDSTG</sequence>
<dbReference type="GeneID" id="17278476"/>
<dbReference type="AlphaFoldDB" id="A0A0D3KBS0"/>
<dbReference type="KEGG" id="ehx:EMIHUDRAFT_462635"/>
<dbReference type="RefSeq" id="XP_005785634.1">
    <property type="nucleotide sequence ID" value="XM_005785577.1"/>
</dbReference>
<dbReference type="Proteomes" id="UP000013827">
    <property type="component" value="Unassembled WGS sequence"/>
</dbReference>
<name>A0A0D3KBS0_EMIH1</name>
<reference evidence="1" key="2">
    <citation type="submission" date="2024-10" db="UniProtKB">
        <authorList>
            <consortium name="EnsemblProtists"/>
        </authorList>
    </citation>
    <scope>IDENTIFICATION</scope>
</reference>